<dbReference type="RefSeq" id="WP_375525093.1">
    <property type="nucleotide sequence ID" value="NZ_JBHILM010000009.1"/>
</dbReference>
<dbReference type="EMBL" id="JBHILM010000009">
    <property type="protein sequence ID" value="MFB5681308.1"/>
    <property type="molecule type" value="Genomic_DNA"/>
</dbReference>
<dbReference type="Gene3D" id="3.30.470.20">
    <property type="entry name" value="ATP-grasp fold, B domain"/>
    <property type="match status" value="1"/>
</dbReference>
<accession>A0ABV5B6J4</accession>
<dbReference type="Gene3D" id="3.40.50.20">
    <property type="match status" value="1"/>
</dbReference>
<dbReference type="SUPFAM" id="SSF56059">
    <property type="entry name" value="Glutathione synthetase ATP-binding domain-like"/>
    <property type="match status" value="1"/>
</dbReference>
<dbReference type="Proteomes" id="UP001580407">
    <property type="component" value="Unassembled WGS sequence"/>
</dbReference>
<keyword evidence="2" id="KW-1185">Reference proteome</keyword>
<organism evidence="1 2">
    <name type="scientific">Paenibacillus terreus</name>
    <dbReference type="NCBI Taxonomy" id="1387834"/>
    <lineage>
        <taxon>Bacteria</taxon>
        <taxon>Bacillati</taxon>
        <taxon>Bacillota</taxon>
        <taxon>Bacilli</taxon>
        <taxon>Bacillales</taxon>
        <taxon>Paenibacillaceae</taxon>
        <taxon>Paenibacillus</taxon>
    </lineage>
</organism>
<sequence>MTIKNGVTQAPLNILITGGRAPAALELARLLHHAGHRVYAAESAASHLCRVSSAVEESFRLAPPRQQPQRFLEELETLIVRLRIDLLIPTCEEIFYIARGLERLRGHCKVLSPGLGQLRQLHHKGEFIELARRLGFKVPHTELITSAEEWEAVREPGNFSSGSKVFKPAYSRFASRVIMPNEFGRDQADRRPGSVPVHIPVPQITPAAPWVAQEFIQGKALCTYSVVHDGRVVAHAAYESRYRTGKIGASVYFKHVDHALAHDWVTRFTGSLRFSGQIGFDFIEARDGTLYPIECNPRATSGIHLFAAGGGLEQALAAPDRLVRAKRTVTPHDGSAAMITLAMLGCGLRGNRSRQDWAAWLDSLRRARDVIWRNDDPRPFLEQVRIVCSAWRLSRQLGITMTEALTQDIEWNGET</sequence>
<protein>
    <submittedName>
        <fullName evidence="1">ATP-grasp domain-containing protein</fullName>
    </submittedName>
</protein>
<evidence type="ECO:0000313" key="1">
    <source>
        <dbReference type="EMBL" id="MFB5681308.1"/>
    </source>
</evidence>
<comment type="caution">
    <text evidence="1">The sequence shown here is derived from an EMBL/GenBank/DDBJ whole genome shotgun (WGS) entry which is preliminary data.</text>
</comment>
<name>A0ABV5B6J4_9BACL</name>
<proteinExistence type="predicted"/>
<gene>
    <name evidence="1" type="ORF">ACE3NQ_10335</name>
</gene>
<evidence type="ECO:0000313" key="2">
    <source>
        <dbReference type="Proteomes" id="UP001580407"/>
    </source>
</evidence>
<reference evidence="1 2" key="1">
    <citation type="submission" date="2024-09" db="EMBL/GenBank/DDBJ databases">
        <authorList>
            <person name="Ruan L."/>
        </authorList>
    </citation>
    <scope>NUCLEOTIDE SEQUENCE [LARGE SCALE GENOMIC DNA]</scope>
    <source>
        <strain evidence="1 2">D33</strain>
    </source>
</reference>